<dbReference type="Proteomes" id="UP000515135">
    <property type="component" value="Unplaced"/>
</dbReference>
<proteinExistence type="predicted"/>
<comment type="subcellular location">
    <subcellularLocation>
        <location evidence="1">Endomembrane system</location>
        <topology evidence="1">Multi-pass membrane protein</topology>
    </subcellularLocation>
    <subcellularLocation>
        <location evidence="2">Lysosome membrane</location>
    </subcellularLocation>
</comment>
<keyword evidence="5 8" id="KW-0472">Membrane</keyword>
<feature type="compositionally biased region" description="Polar residues" evidence="7">
    <location>
        <begin position="383"/>
        <end position="392"/>
    </location>
</feature>
<feature type="transmembrane region" description="Helical" evidence="8">
    <location>
        <begin position="241"/>
        <end position="263"/>
    </location>
</feature>
<feature type="transmembrane region" description="Helical" evidence="8">
    <location>
        <begin position="60"/>
        <end position="81"/>
    </location>
</feature>
<evidence type="ECO:0000256" key="3">
    <source>
        <dbReference type="ARBA" id="ARBA00022692"/>
    </source>
</evidence>
<dbReference type="OrthoDB" id="192544at2759"/>
<dbReference type="PANTHER" id="PTHR15146:SF3">
    <property type="entry name" value="THH1_TOM1_TOM3 DOMAIN-CONTAINING PROTEIN"/>
    <property type="match status" value="1"/>
</dbReference>
<evidence type="ECO:0000256" key="1">
    <source>
        <dbReference type="ARBA" id="ARBA00004127"/>
    </source>
</evidence>
<dbReference type="GeneID" id="109488197"/>
<accession>A0A6P5B093</accession>
<evidence type="ECO:0000256" key="8">
    <source>
        <dbReference type="SAM" id="Phobius"/>
    </source>
</evidence>
<evidence type="ECO:0000313" key="10">
    <source>
        <dbReference type="RefSeq" id="XP_019647936.1"/>
    </source>
</evidence>
<dbReference type="AlphaFoldDB" id="A0A6P5B093"/>
<evidence type="ECO:0000256" key="7">
    <source>
        <dbReference type="SAM" id="MobiDB-lite"/>
    </source>
</evidence>
<dbReference type="GO" id="GO:0005765">
    <property type="term" value="C:lysosomal membrane"/>
    <property type="evidence" value="ECO:0007669"/>
    <property type="project" value="UniProtKB-SubCell"/>
</dbReference>
<gene>
    <name evidence="10" type="primary">LOC109488197</name>
</gene>
<keyword evidence="6" id="KW-0458">Lysosome</keyword>
<keyword evidence="3 8" id="KW-0812">Transmembrane</keyword>
<keyword evidence="9" id="KW-1185">Reference proteome</keyword>
<keyword evidence="4 8" id="KW-1133">Transmembrane helix</keyword>
<feature type="transmembrane region" description="Helical" evidence="8">
    <location>
        <begin position="171"/>
        <end position="193"/>
    </location>
</feature>
<evidence type="ECO:0000256" key="6">
    <source>
        <dbReference type="ARBA" id="ARBA00023228"/>
    </source>
</evidence>
<protein>
    <submittedName>
        <fullName evidence="10">Integral membrane protein GPR137B-like isoform X1</fullName>
    </submittedName>
</protein>
<dbReference type="GO" id="GO:0012505">
    <property type="term" value="C:endomembrane system"/>
    <property type="evidence" value="ECO:0007669"/>
    <property type="project" value="UniProtKB-SubCell"/>
</dbReference>
<feature type="transmembrane region" description="Helical" evidence="8">
    <location>
        <begin position="93"/>
        <end position="113"/>
    </location>
</feature>
<sequence>MSDAHRDFPKVFPDHVNGMLARSALGESENVGAGSGDLGAPTPIPVGPSYLPNATFGLTVVYIVLYALLFMFIYAQLWLILYYRHKRLSYQTVFLFLCLFWSGLRTTLFSFYFQNCVLANNLSTFPYWLLYCCPVCLQFITLCLLNMYFAQVVFKAKGKYASNPSRYKRPLKIAFGVAVLIFVATNITCAVLIRRYDGEDIPGAIIVGRVIINDSLFVISAILLSVCIYKIARMPTANVLLEAKGFTVGQSIAASVGIILLYVSRAMYNLVAVSPIPTPSLGYSWLNVSDQADLLNLGASDLNYLVFGLVLFFWELLPTSIVVILYRVRRPPQDLMSSSMSTQSYKYFFDNPRRYDSDDDLSRVHSRSGSQYDIPTLPVTPSSYSINSSTPTPRGYGTIMRSSSGSYPSGQYGMPGTTPPLLFSTGNINPGSRYQAYDGT</sequence>
<reference evidence="10" key="1">
    <citation type="submission" date="2025-08" db="UniProtKB">
        <authorList>
            <consortium name="RefSeq"/>
        </authorList>
    </citation>
    <scope>IDENTIFICATION</scope>
    <source>
        <tissue evidence="10">Gonad</tissue>
    </source>
</reference>
<dbReference type="CDD" id="cd21464">
    <property type="entry name" value="7tm_GPR137"/>
    <property type="match status" value="1"/>
</dbReference>
<feature type="transmembrane region" description="Helical" evidence="8">
    <location>
        <begin position="304"/>
        <end position="326"/>
    </location>
</feature>
<dbReference type="PANTHER" id="PTHR15146">
    <property type="entry name" value="INTEGRAL MEMBRANE PROTEIN GPR137"/>
    <property type="match status" value="1"/>
</dbReference>
<evidence type="ECO:0000256" key="4">
    <source>
        <dbReference type="ARBA" id="ARBA00022989"/>
    </source>
</evidence>
<evidence type="ECO:0000313" key="9">
    <source>
        <dbReference type="Proteomes" id="UP000515135"/>
    </source>
</evidence>
<feature type="transmembrane region" description="Helical" evidence="8">
    <location>
        <begin position="205"/>
        <end position="229"/>
    </location>
</feature>
<evidence type="ECO:0000256" key="2">
    <source>
        <dbReference type="ARBA" id="ARBA00004656"/>
    </source>
</evidence>
<feature type="region of interest" description="Disordered" evidence="7">
    <location>
        <begin position="383"/>
        <end position="402"/>
    </location>
</feature>
<organism evidence="9 10">
    <name type="scientific">Branchiostoma belcheri</name>
    <name type="common">Amphioxus</name>
    <dbReference type="NCBI Taxonomy" id="7741"/>
    <lineage>
        <taxon>Eukaryota</taxon>
        <taxon>Metazoa</taxon>
        <taxon>Chordata</taxon>
        <taxon>Cephalochordata</taxon>
        <taxon>Leptocardii</taxon>
        <taxon>Amphioxiformes</taxon>
        <taxon>Branchiostomatidae</taxon>
        <taxon>Branchiostoma</taxon>
    </lineage>
</organism>
<feature type="transmembrane region" description="Helical" evidence="8">
    <location>
        <begin position="125"/>
        <end position="150"/>
    </location>
</feature>
<name>A0A6P5B093_BRABE</name>
<dbReference type="GO" id="GO:1904263">
    <property type="term" value="P:positive regulation of TORC1 signaling"/>
    <property type="evidence" value="ECO:0007669"/>
    <property type="project" value="TreeGrafter"/>
</dbReference>
<dbReference type="RefSeq" id="XP_019647936.1">
    <property type="nucleotide sequence ID" value="XM_019792377.1"/>
</dbReference>
<dbReference type="InterPro" id="IPR029723">
    <property type="entry name" value="GPR137"/>
</dbReference>
<dbReference type="KEGG" id="bbel:109488197"/>
<evidence type="ECO:0000256" key="5">
    <source>
        <dbReference type="ARBA" id="ARBA00023136"/>
    </source>
</evidence>